<dbReference type="STRING" id="222891.NSE_0702"/>
<sequence>MKIKKRRSVLRDFVLRHLPIVKIEQFRCCCGEVDINRKILM</sequence>
<accession>Q2GD68</accession>
<reference evidence="1 2" key="1">
    <citation type="journal article" date="2006" name="PLoS Genet.">
        <title>Comparative genomics of emerging human ehrlichiosis agents.</title>
        <authorList>
            <person name="Dunning Hotopp J.C."/>
            <person name="Lin M."/>
            <person name="Madupu R."/>
            <person name="Crabtree J."/>
            <person name="Angiuoli S.V."/>
            <person name="Eisen J.A."/>
            <person name="Seshadri R."/>
            <person name="Ren Q."/>
            <person name="Wu M."/>
            <person name="Utterback T.R."/>
            <person name="Smith S."/>
            <person name="Lewis M."/>
            <person name="Khouri H."/>
            <person name="Zhang C."/>
            <person name="Niu H."/>
            <person name="Lin Q."/>
            <person name="Ohashi N."/>
            <person name="Zhi N."/>
            <person name="Nelson W."/>
            <person name="Brinkac L.M."/>
            <person name="Dodson R.J."/>
            <person name="Rosovitz M.J."/>
            <person name="Sundaram J."/>
            <person name="Daugherty S.C."/>
            <person name="Davidsen T."/>
            <person name="Durkin A.S."/>
            <person name="Gwinn M."/>
            <person name="Haft D.H."/>
            <person name="Selengut J.D."/>
            <person name="Sullivan S.A."/>
            <person name="Zafar N."/>
            <person name="Zhou L."/>
            <person name="Benahmed F."/>
            <person name="Forberger H."/>
            <person name="Halpin R."/>
            <person name="Mulligan S."/>
            <person name="Robinson J."/>
            <person name="White O."/>
            <person name="Rikihisa Y."/>
            <person name="Tettelin H."/>
        </authorList>
    </citation>
    <scope>NUCLEOTIDE SEQUENCE [LARGE SCALE GENOMIC DNA]</scope>
    <source>
        <strain evidence="2">ATCC VR-367 / Miyayama</strain>
    </source>
</reference>
<organism evidence="1 2">
    <name type="scientific">Ehrlichia sennetsu (strain ATCC VR-367 / Miyayama)</name>
    <name type="common">Neorickettsia sennetsu</name>
    <dbReference type="NCBI Taxonomy" id="222891"/>
    <lineage>
        <taxon>Bacteria</taxon>
        <taxon>Pseudomonadati</taxon>
        <taxon>Pseudomonadota</taxon>
        <taxon>Alphaproteobacteria</taxon>
        <taxon>Rickettsiales</taxon>
        <taxon>Anaplasmataceae</taxon>
        <taxon>Ehrlichia</taxon>
    </lineage>
</organism>
<evidence type="ECO:0000313" key="1">
    <source>
        <dbReference type="EMBL" id="ABD46170.1"/>
    </source>
</evidence>
<evidence type="ECO:0000313" key="2">
    <source>
        <dbReference type="Proteomes" id="UP000001942"/>
    </source>
</evidence>
<proteinExistence type="predicted"/>
<dbReference type="KEGG" id="nse:NSE_0702"/>
<dbReference type="EMBL" id="CP000237">
    <property type="protein sequence ID" value="ABD46170.1"/>
    <property type="molecule type" value="Genomic_DNA"/>
</dbReference>
<gene>
    <name evidence="1" type="ordered locus">NSE_0702</name>
</gene>
<dbReference type="Proteomes" id="UP000001942">
    <property type="component" value="Chromosome"/>
</dbReference>
<dbReference type="AlphaFoldDB" id="Q2GD68"/>
<protein>
    <submittedName>
        <fullName evidence="1">Uncharacterized protein</fullName>
    </submittedName>
</protein>
<dbReference type="HOGENOM" id="CLU_3273367_0_0_5"/>
<keyword evidence="2" id="KW-1185">Reference proteome</keyword>
<name>Q2GD68_EHRS3</name>